<evidence type="ECO:0000313" key="2">
    <source>
        <dbReference type="Proteomes" id="UP000192923"/>
    </source>
</evidence>
<name>A0A1Y6D226_9GAMM</name>
<dbReference type="RefSeq" id="WP_176225165.1">
    <property type="nucleotide sequence ID" value="NZ_FXAM01000001.1"/>
</dbReference>
<dbReference type="Pfam" id="PF13252">
    <property type="entry name" value="Phage_capsid_3"/>
    <property type="match status" value="1"/>
</dbReference>
<gene>
    <name evidence="1" type="ORF">SAMN02949497_1923</name>
</gene>
<protein>
    <recommendedName>
        <fullName evidence="3">Major capsid protein, N4-gp56 family</fullName>
    </recommendedName>
</protein>
<organism evidence="1 2">
    <name type="scientific">Methylomagnum ishizawai</name>
    <dbReference type="NCBI Taxonomy" id="1760988"/>
    <lineage>
        <taxon>Bacteria</taxon>
        <taxon>Pseudomonadati</taxon>
        <taxon>Pseudomonadota</taxon>
        <taxon>Gammaproteobacteria</taxon>
        <taxon>Methylococcales</taxon>
        <taxon>Methylococcaceae</taxon>
        <taxon>Methylomagnum</taxon>
    </lineage>
</organism>
<sequence length="434" mass="47041">MQTQRPAGHVDAVKAYTVSTFGRIARAPGWFKNLTGPAQTGQVQAQDALEGRSTPTMPVVRISALANTPGDKASVTLFDTLKGSPIMGNRNLEGNEQSLESSSQDIRLDEMGQGVDAGKRMDQKRIVTELLPMAESALAGWFPKAYNQLALIHVAGSRGTRTGGDWVIPLASDTNFDRIAVNRILAPSYNRHLVIDGPGFAGNNGAGLGSVDSGDVWTLDHIDYLALLLNVLDVPLQPVIIPGDRAAMDKPIKAVLFLTPAQMNQFTTQNSGRTWADMVKMAYARKSSMSEPHPLFDGEPGLWKGILIKEMPVNYVVGWNPGDTTRIVTEADRYTGTESDQTVNGSLGSSYQVERALLMGGQALGFLEGGLKSNGYWFELKRRKYDYDRGNAIGGFTCMGMQKLRFTPQAANGQLEPTDHGVIVVDSVVKKISL</sequence>
<keyword evidence="2" id="KW-1185">Reference proteome</keyword>
<reference evidence="1 2" key="1">
    <citation type="submission" date="2016-12" db="EMBL/GenBank/DDBJ databases">
        <authorList>
            <person name="Song W.-J."/>
            <person name="Kurnit D.M."/>
        </authorList>
    </citation>
    <scope>NUCLEOTIDE SEQUENCE [LARGE SCALE GENOMIC DNA]</scope>
    <source>
        <strain evidence="1 2">175</strain>
    </source>
</reference>
<accession>A0A1Y6D226</accession>
<evidence type="ECO:0000313" key="1">
    <source>
        <dbReference type="EMBL" id="SMF94602.1"/>
    </source>
</evidence>
<dbReference type="InterPro" id="IPR025267">
    <property type="entry name" value="ORF017-like"/>
</dbReference>
<dbReference type="AlphaFoldDB" id="A0A1Y6D226"/>
<dbReference type="EMBL" id="FXAM01000001">
    <property type="protein sequence ID" value="SMF94602.1"/>
    <property type="molecule type" value="Genomic_DNA"/>
</dbReference>
<proteinExistence type="predicted"/>
<dbReference type="STRING" id="1760988.SAMN02949497_1923"/>
<dbReference type="Proteomes" id="UP000192923">
    <property type="component" value="Unassembled WGS sequence"/>
</dbReference>
<evidence type="ECO:0008006" key="3">
    <source>
        <dbReference type="Google" id="ProtNLM"/>
    </source>
</evidence>